<name>A0A1H7I585_9BURK</name>
<dbReference type="Proteomes" id="UP000199120">
    <property type="component" value="Unassembled WGS sequence"/>
</dbReference>
<proteinExistence type="predicted"/>
<feature type="compositionally biased region" description="Gly residues" evidence="1">
    <location>
        <begin position="1"/>
        <end position="10"/>
    </location>
</feature>
<feature type="region of interest" description="Disordered" evidence="1">
    <location>
        <begin position="1"/>
        <end position="28"/>
    </location>
</feature>
<dbReference type="EMBL" id="FOAJ01000002">
    <property type="protein sequence ID" value="SEK57534.1"/>
    <property type="molecule type" value="Genomic_DNA"/>
</dbReference>
<keyword evidence="3" id="KW-1185">Reference proteome</keyword>
<dbReference type="AlphaFoldDB" id="A0A1H7I585"/>
<dbReference type="STRING" id="416943.SAMN05445871_3115"/>
<evidence type="ECO:0000256" key="1">
    <source>
        <dbReference type="SAM" id="MobiDB-lite"/>
    </source>
</evidence>
<sequence length="75" mass="7718">MSNAGGGGGLAPERRRAESHEFPAFDPANCVETNRRSSVAADQAFDSAFSDSLIPSDTPVPAGTFLIAASASFSE</sequence>
<organism evidence="2 3">
    <name type="scientific">Paraburkholderia caballeronis</name>
    <dbReference type="NCBI Taxonomy" id="416943"/>
    <lineage>
        <taxon>Bacteria</taxon>
        <taxon>Pseudomonadati</taxon>
        <taxon>Pseudomonadota</taxon>
        <taxon>Betaproteobacteria</taxon>
        <taxon>Burkholderiales</taxon>
        <taxon>Burkholderiaceae</taxon>
        <taxon>Paraburkholderia</taxon>
    </lineage>
</organism>
<evidence type="ECO:0000313" key="3">
    <source>
        <dbReference type="Proteomes" id="UP000199120"/>
    </source>
</evidence>
<protein>
    <submittedName>
        <fullName evidence="2">Uncharacterized protein</fullName>
    </submittedName>
</protein>
<gene>
    <name evidence="2" type="ORF">SAMN05192542_102565</name>
</gene>
<evidence type="ECO:0000313" key="2">
    <source>
        <dbReference type="EMBL" id="SEK57534.1"/>
    </source>
</evidence>
<accession>A0A1H7I585</accession>
<feature type="compositionally biased region" description="Basic and acidic residues" evidence="1">
    <location>
        <begin position="12"/>
        <end position="23"/>
    </location>
</feature>
<reference evidence="3" key="1">
    <citation type="submission" date="2016-10" db="EMBL/GenBank/DDBJ databases">
        <authorList>
            <person name="Varghese N."/>
            <person name="Submissions S."/>
        </authorList>
    </citation>
    <scope>NUCLEOTIDE SEQUENCE [LARGE SCALE GENOMIC DNA]</scope>
    <source>
        <strain evidence="3">LMG 26416</strain>
    </source>
</reference>